<proteinExistence type="predicted"/>
<dbReference type="SUPFAM" id="SSF55136">
    <property type="entry name" value="Probable bacterial effector-binding domain"/>
    <property type="match status" value="1"/>
</dbReference>
<protein>
    <submittedName>
        <fullName evidence="2">AraC family transcriptional regulator</fullName>
    </submittedName>
</protein>
<evidence type="ECO:0000313" key="3">
    <source>
        <dbReference type="Proteomes" id="UP000238392"/>
    </source>
</evidence>
<dbReference type="InterPro" id="IPR011256">
    <property type="entry name" value="Reg_factor_effector_dom_sf"/>
</dbReference>
<dbReference type="InterPro" id="IPR050908">
    <property type="entry name" value="SmbC-like"/>
</dbReference>
<evidence type="ECO:0000259" key="1">
    <source>
        <dbReference type="SMART" id="SM00871"/>
    </source>
</evidence>
<reference evidence="2 3" key="1">
    <citation type="submission" date="2018-03" db="EMBL/GenBank/DDBJ databases">
        <title>Genomic Encyclopedia of Archaeal and Bacterial Type Strains, Phase II (KMG-II): from individual species to whole genera.</title>
        <authorList>
            <person name="Goeker M."/>
        </authorList>
    </citation>
    <scope>NUCLEOTIDE SEQUENCE [LARGE SCALE GENOMIC DNA]</scope>
    <source>
        <strain evidence="2 3">DSM 100212</strain>
    </source>
</reference>
<accession>A0A2T0WZR1</accession>
<comment type="caution">
    <text evidence="2">The sequence shown here is derived from an EMBL/GenBank/DDBJ whole genome shotgun (WGS) entry which is preliminary data.</text>
</comment>
<dbReference type="OrthoDB" id="9816011at2"/>
<organism evidence="2 3">
    <name type="scientific">Donghicola tyrosinivorans</name>
    <dbReference type="NCBI Taxonomy" id="1652492"/>
    <lineage>
        <taxon>Bacteria</taxon>
        <taxon>Pseudomonadati</taxon>
        <taxon>Pseudomonadota</taxon>
        <taxon>Alphaproteobacteria</taxon>
        <taxon>Rhodobacterales</taxon>
        <taxon>Roseobacteraceae</taxon>
        <taxon>Donghicola</taxon>
    </lineage>
</organism>
<dbReference type="InterPro" id="IPR029442">
    <property type="entry name" value="GyrI-like"/>
</dbReference>
<dbReference type="InterPro" id="IPR010499">
    <property type="entry name" value="AraC_E-bd"/>
</dbReference>
<dbReference type="EMBL" id="PVTQ01000002">
    <property type="protein sequence ID" value="PRY92135.1"/>
    <property type="molecule type" value="Genomic_DNA"/>
</dbReference>
<sequence length="155" mass="16893">MYKTEITERVPLRLFGQPHTGPYMNLGPAFAQVAEMAGKAGLWPHAIGMAGVYYDNPKLTPPADLRSFPAVAVKEGAILPDGMEQRVLDAGPYLELLHVGDYAGLAATYGYIYDEVLPASGRTHAPLPSYELYLNDPNEVPPEELQTLICIPLNP</sequence>
<name>A0A2T0WZR1_9RHOB</name>
<gene>
    <name evidence="2" type="ORF">CLV74_10247</name>
</gene>
<dbReference type="Gene3D" id="3.20.80.10">
    <property type="entry name" value="Regulatory factor, effector binding domain"/>
    <property type="match status" value="1"/>
</dbReference>
<dbReference type="PANTHER" id="PTHR40055:SF1">
    <property type="entry name" value="TRANSCRIPTIONAL REGULATOR YGIV-RELATED"/>
    <property type="match status" value="1"/>
</dbReference>
<dbReference type="PANTHER" id="PTHR40055">
    <property type="entry name" value="TRANSCRIPTIONAL REGULATOR YGIV-RELATED"/>
    <property type="match status" value="1"/>
</dbReference>
<dbReference type="Pfam" id="PF06445">
    <property type="entry name" value="GyrI-like"/>
    <property type="match status" value="1"/>
</dbReference>
<keyword evidence="3" id="KW-1185">Reference proteome</keyword>
<feature type="domain" description="AraC effector-binding" evidence="1">
    <location>
        <begin position="2"/>
        <end position="154"/>
    </location>
</feature>
<dbReference type="Proteomes" id="UP000238392">
    <property type="component" value="Unassembled WGS sequence"/>
</dbReference>
<evidence type="ECO:0000313" key="2">
    <source>
        <dbReference type="EMBL" id="PRY92135.1"/>
    </source>
</evidence>
<dbReference type="AlphaFoldDB" id="A0A2T0WZR1"/>
<dbReference type="RefSeq" id="WP_106262670.1">
    <property type="nucleotide sequence ID" value="NZ_PVTQ01000002.1"/>
</dbReference>
<dbReference type="SMART" id="SM00871">
    <property type="entry name" value="AraC_E_bind"/>
    <property type="match status" value="1"/>
</dbReference>